<sequence length="102" mass="10548">MSASVSAEQRGVVLEVAAGRGLPLLARNSAVLSSRSLLERLPLLARNSAVLSSRVAAGRRVSPVGAEQRGVKFEVVDGRGLPLLARNSAALSSRVAAGRGLY</sequence>
<organism evidence="1 2">
    <name type="scientific">Dreissena polymorpha</name>
    <name type="common">Zebra mussel</name>
    <name type="synonym">Mytilus polymorpha</name>
    <dbReference type="NCBI Taxonomy" id="45954"/>
    <lineage>
        <taxon>Eukaryota</taxon>
        <taxon>Metazoa</taxon>
        <taxon>Spiralia</taxon>
        <taxon>Lophotrochozoa</taxon>
        <taxon>Mollusca</taxon>
        <taxon>Bivalvia</taxon>
        <taxon>Autobranchia</taxon>
        <taxon>Heteroconchia</taxon>
        <taxon>Euheterodonta</taxon>
        <taxon>Imparidentia</taxon>
        <taxon>Neoheterodontei</taxon>
        <taxon>Myida</taxon>
        <taxon>Dreissenoidea</taxon>
        <taxon>Dreissenidae</taxon>
        <taxon>Dreissena</taxon>
    </lineage>
</organism>
<comment type="caution">
    <text evidence="1">The sequence shown here is derived from an EMBL/GenBank/DDBJ whole genome shotgun (WGS) entry which is preliminary data.</text>
</comment>
<accession>A0A9D4GZ38</accession>
<reference evidence="1" key="1">
    <citation type="journal article" date="2019" name="bioRxiv">
        <title>The Genome of the Zebra Mussel, Dreissena polymorpha: A Resource for Invasive Species Research.</title>
        <authorList>
            <person name="McCartney M.A."/>
            <person name="Auch B."/>
            <person name="Kono T."/>
            <person name="Mallez S."/>
            <person name="Zhang Y."/>
            <person name="Obille A."/>
            <person name="Becker A."/>
            <person name="Abrahante J.E."/>
            <person name="Garbe J."/>
            <person name="Badalamenti J.P."/>
            <person name="Herman A."/>
            <person name="Mangelson H."/>
            <person name="Liachko I."/>
            <person name="Sullivan S."/>
            <person name="Sone E.D."/>
            <person name="Koren S."/>
            <person name="Silverstein K.A.T."/>
            <person name="Beckman K.B."/>
            <person name="Gohl D.M."/>
        </authorList>
    </citation>
    <scope>NUCLEOTIDE SEQUENCE</scope>
    <source>
        <strain evidence="1">Duluth1</strain>
        <tissue evidence="1">Whole animal</tissue>
    </source>
</reference>
<proteinExistence type="predicted"/>
<protein>
    <submittedName>
        <fullName evidence="1">Uncharacterized protein</fullName>
    </submittedName>
</protein>
<dbReference type="AlphaFoldDB" id="A0A9D4GZ38"/>
<keyword evidence="2" id="KW-1185">Reference proteome</keyword>
<gene>
    <name evidence="1" type="ORF">DPMN_127521</name>
</gene>
<dbReference type="EMBL" id="JAIWYP010000005">
    <property type="protein sequence ID" value="KAH3825640.1"/>
    <property type="molecule type" value="Genomic_DNA"/>
</dbReference>
<evidence type="ECO:0000313" key="1">
    <source>
        <dbReference type="EMBL" id="KAH3825640.1"/>
    </source>
</evidence>
<name>A0A9D4GZ38_DREPO</name>
<dbReference type="Proteomes" id="UP000828390">
    <property type="component" value="Unassembled WGS sequence"/>
</dbReference>
<reference evidence="1" key="2">
    <citation type="submission" date="2020-11" db="EMBL/GenBank/DDBJ databases">
        <authorList>
            <person name="McCartney M.A."/>
            <person name="Auch B."/>
            <person name="Kono T."/>
            <person name="Mallez S."/>
            <person name="Becker A."/>
            <person name="Gohl D.M."/>
            <person name="Silverstein K.A.T."/>
            <person name="Koren S."/>
            <person name="Bechman K.B."/>
            <person name="Herman A."/>
            <person name="Abrahante J.E."/>
            <person name="Garbe J."/>
        </authorList>
    </citation>
    <scope>NUCLEOTIDE SEQUENCE</scope>
    <source>
        <strain evidence="1">Duluth1</strain>
        <tissue evidence="1">Whole animal</tissue>
    </source>
</reference>
<evidence type="ECO:0000313" key="2">
    <source>
        <dbReference type="Proteomes" id="UP000828390"/>
    </source>
</evidence>